<dbReference type="RefSeq" id="WP_102965946.1">
    <property type="nucleotide sequence ID" value="NZ_JBJKCE010000001.1"/>
</dbReference>
<keyword evidence="1" id="KW-0472">Membrane</keyword>
<evidence type="ECO:0000256" key="2">
    <source>
        <dbReference type="SAM" id="SignalP"/>
    </source>
</evidence>
<evidence type="ECO:0008006" key="5">
    <source>
        <dbReference type="Google" id="ProtNLM"/>
    </source>
</evidence>
<comment type="caution">
    <text evidence="3">The sequence shown here is derived from an EMBL/GenBank/DDBJ whole genome shotgun (WGS) entry which is preliminary data.</text>
</comment>
<reference evidence="3 4" key="1">
    <citation type="submission" date="2018-01" db="EMBL/GenBank/DDBJ databases">
        <title>Draft genome sequences of six Vibrio diazotrophicus strains isolated from deep-sea sediments of the Baltic Sea.</title>
        <authorList>
            <person name="Castillo D."/>
            <person name="Vandieken V."/>
            <person name="Chiang O."/>
            <person name="Middelboe M."/>
        </authorList>
    </citation>
    <scope>NUCLEOTIDE SEQUENCE [LARGE SCALE GENOMIC DNA]</scope>
    <source>
        <strain evidence="3 4">60.27F</strain>
    </source>
</reference>
<sequence length="225" mass="24194">MKANTLSRRLSTLGLLFSMFVSASVFATEAPSVEATKPAKSPVLDVKVNSVNVELTTVGEATKQLAEAMQALSGSLDTLAKSDVELSPENQQKLSEMIGSATQLTNSVNTMLETIPNTARELPQVNDSLAGIALSLQSINNDVIEMLAQYPDFVSNTEKLFDVSKDHIPSISLNVLDNVMWKLIITLIIVVSIILLLAVGLPVAFIYGVVAKPKKALLDKLEAKQ</sequence>
<keyword evidence="1" id="KW-1133">Transmembrane helix</keyword>
<accession>A0A2J8I422</accession>
<feature type="transmembrane region" description="Helical" evidence="1">
    <location>
        <begin position="179"/>
        <end position="210"/>
    </location>
</feature>
<keyword evidence="2" id="KW-0732">Signal</keyword>
<keyword evidence="1" id="KW-0812">Transmembrane</keyword>
<evidence type="ECO:0000313" key="3">
    <source>
        <dbReference type="EMBL" id="PNI05292.1"/>
    </source>
</evidence>
<protein>
    <recommendedName>
        <fullName evidence="5">DUF4349 domain-containing protein</fullName>
    </recommendedName>
</protein>
<name>A0A2J8I422_VIBDI</name>
<proteinExistence type="predicted"/>
<feature type="chain" id="PRO_5014324791" description="DUF4349 domain-containing protein" evidence="2">
    <location>
        <begin position="28"/>
        <end position="225"/>
    </location>
</feature>
<gene>
    <name evidence="3" type="ORF">C1N32_07865</name>
</gene>
<dbReference type="Proteomes" id="UP000236449">
    <property type="component" value="Unassembled WGS sequence"/>
</dbReference>
<evidence type="ECO:0000256" key="1">
    <source>
        <dbReference type="SAM" id="Phobius"/>
    </source>
</evidence>
<organism evidence="3 4">
    <name type="scientific">Vibrio diazotrophicus</name>
    <dbReference type="NCBI Taxonomy" id="685"/>
    <lineage>
        <taxon>Bacteria</taxon>
        <taxon>Pseudomonadati</taxon>
        <taxon>Pseudomonadota</taxon>
        <taxon>Gammaproteobacteria</taxon>
        <taxon>Vibrionales</taxon>
        <taxon>Vibrionaceae</taxon>
        <taxon>Vibrio</taxon>
    </lineage>
</organism>
<evidence type="ECO:0000313" key="4">
    <source>
        <dbReference type="Proteomes" id="UP000236449"/>
    </source>
</evidence>
<feature type="signal peptide" evidence="2">
    <location>
        <begin position="1"/>
        <end position="27"/>
    </location>
</feature>
<dbReference type="EMBL" id="POSK01000004">
    <property type="protein sequence ID" value="PNI05292.1"/>
    <property type="molecule type" value="Genomic_DNA"/>
</dbReference>
<dbReference type="AlphaFoldDB" id="A0A2J8I422"/>